<sequence>MKLQHIAAALALIAAGAANAAVQNGTNGDGSLFLIAFDNQNGTTTSGFFDLGYTLSSFAGATGNGSTSSTLGALSAANTTVVWNFANNTVSLNGSQVTTLGSTNWSAAYSTLLANADLGELQWVVGANDTTGFGANKRSLISGSTTPTDQALTSQNATNTSTLALISTTNDIFTPIANKGTIGSADNGAYTFTAADGATTRSNGYVMAGDGFGNNWRNANKLGGTVYATEENGLWLADGNGNEQLLGRLNLDTVNGTLTFTNVVPSVPEPSTYAMALLGMGVVGLMARRRRAA</sequence>
<gene>
    <name evidence="3" type="ORF">EIP75_01790</name>
</gene>
<dbReference type="RefSeq" id="WP_125241486.1">
    <property type="nucleotide sequence ID" value="NZ_RSED01000001.1"/>
</dbReference>
<dbReference type="NCBIfam" id="TIGR02595">
    <property type="entry name" value="PEP_CTERM"/>
    <property type="match status" value="1"/>
</dbReference>
<organism evidence="3 4">
    <name type="scientific">Aquabacterium soli</name>
    <dbReference type="NCBI Taxonomy" id="2493092"/>
    <lineage>
        <taxon>Bacteria</taxon>
        <taxon>Pseudomonadati</taxon>
        <taxon>Pseudomonadota</taxon>
        <taxon>Betaproteobacteria</taxon>
        <taxon>Burkholderiales</taxon>
        <taxon>Aquabacterium</taxon>
    </lineage>
</organism>
<evidence type="ECO:0000313" key="3">
    <source>
        <dbReference type="EMBL" id="RRS06343.1"/>
    </source>
</evidence>
<reference evidence="3 4" key="1">
    <citation type="submission" date="2018-12" db="EMBL/GenBank/DDBJ databases">
        <title>The whole draft genome of Aquabacterium sp. SJQ9.</title>
        <authorList>
            <person name="Sun L."/>
            <person name="Gao X."/>
            <person name="Chen W."/>
            <person name="Huang K."/>
        </authorList>
    </citation>
    <scope>NUCLEOTIDE SEQUENCE [LARGE SCALE GENOMIC DNA]</scope>
    <source>
        <strain evidence="3 4">SJQ9</strain>
    </source>
</reference>
<dbReference type="EMBL" id="RSED01000001">
    <property type="protein sequence ID" value="RRS06343.1"/>
    <property type="molecule type" value="Genomic_DNA"/>
</dbReference>
<feature type="domain" description="Ice-binding protein C-terminal" evidence="2">
    <location>
        <begin position="266"/>
        <end position="290"/>
    </location>
</feature>
<accession>A0A3R8T8B7</accession>
<protein>
    <submittedName>
        <fullName evidence="3">PEP-CTERM sorting domain-containing protein</fullName>
    </submittedName>
</protein>
<evidence type="ECO:0000256" key="1">
    <source>
        <dbReference type="SAM" id="SignalP"/>
    </source>
</evidence>
<dbReference type="AlphaFoldDB" id="A0A3R8T8B7"/>
<comment type="caution">
    <text evidence="3">The sequence shown here is derived from an EMBL/GenBank/DDBJ whole genome shotgun (WGS) entry which is preliminary data.</text>
</comment>
<name>A0A3R8T8B7_9BURK</name>
<proteinExistence type="predicted"/>
<keyword evidence="4" id="KW-1185">Reference proteome</keyword>
<dbReference type="Proteomes" id="UP000269265">
    <property type="component" value="Unassembled WGS sequence"/>
</dbReference>
<evidence type="ECO:0000313" key="4">
    <source>
        <dbReference type="Proteomes" id="UP000269265"/>
    </source>
</evidence>
<dbReference type="OrthoDB" id="8751508at2"/>
<dbReference type="Pfam" id="PF07589">
    <property type="entry name" value="PEP-CTERM"/>
    <property type="match status" value="1"/>
</dbReference>
<evidence type="ECO:0000259" key="2">
    <source>
        <dbReference type="Pfam" id="PF07589"/>
    </source>
</evidence>
<feature type="signal peptide" evidence="1">
    <location>
        <begin position="1"/>
        <end position="20"/>
    </location>
</feature>
<keyword evidence="1" id="KW-0732">Signal</keyword>
<dbReference type="InterPro" id="IPR013424">
    <property type="entry name" value="Ice-binding_C"/>
</dbReference>
<feature type="chain" id="PRO_5018765742" evidence="1">
    <location>
        <begin position="21"/>
        <end position="293"/>
    </location>
</feature>